<reference evidence="19 21" key="1">
    <citation type="journal article" date="2006" name="Nat. Biotechnol.">
        <title>Genome sequence of the bioplastic-producing 'Knallgas' bacterium Ralstonia eutropha H16.</title>
        <authorList>
            <person name="Pohlmann A."/>
            <person name="Fricke W.F."/>
            <person name="Reinecke F."/>
            <person name="Kusian B."/>
            <person name="Liesegang H."/>
            <person name="Cramm R."/>
            <person name="Eitinger T."/>
            <person name="Ewering C."/>
            <person name="Potter M."/>
            <person name="Schwartz E."/>
            <person name="Strittmatter A."/>
            <person name="Voss I."/>
            <person name="Gottschalk G."/>
            <person name="Steinbuechel A."/>
            <person name="Friedrich B."/>
            <person name="Bowien B."/>
        </authorList>
    </citation>
    <scope>NUCLEOTIDE SEQUENCE [LARGE SCALE GENOMIC DNA]</scope>
    <source>
        <strain evidence="21">ATCC 17699 / DSM 428 / KCTC 22496 / NCIMB 10442 / H16 / Stanier 337</strain>
        <strain evidence="19">H16</strain>
    </source>
</reference>
<keyword evidence="5 20" id="KW-0808">Transferase</keyword>
<organism evidence="19 21">
    <name type="scientific">Cupriavidus necator (strain ATCC 17699 / DSM 428 / KCTC 22496 / NCIMB 10442 / H16 / Stanier 337)</name>
    <name type="common">Ralstonia eutropha</name>
    <dbReference type="NCBI Taxonomy" id="381666"/>
    <lineage>
        <taxon>Bacteria</taxon>
        <taxon>Pseudomonadati</taxon>
        <taxon>Pseudomonadota</taxon>
        <taxon>Betaproteobacteria</taxon>
        <taxon>Burkholderiales</taxon>
        <taxon>Burkholderiaceae</taxon>
        <taxon>Cupriavidus</taxon>
    </lineage>
</organism>
<keyword evidence="11 15" id="KW-0472">Membrane</keyword>
<proteinExistence type="inferred from homology"/>
<dbReference type="GO" id="GO:0005524">
    <property type="term" value="F:ATP binding"/>
    <property type="evidence" value="ECO:0007669"/>
    <property type="project" value="UniProtKB-KW"/>
</dbReference>
<dbReference type="Proteomes" id="UP000296079">
    <property type="component" value="Chromosome 2"/>
</dbReference>
<dbReference type="NCBIfam" id="TIGR01007">
    <property type="entry name" value="eps_fam"/>
    <property type="match status" value="1"/>
</dbReference>
<dbReference type="EMBL" id="AM260480">
    <property type="protein sequence ID" value="CAJ94842.1"/>
    <property type="molecule type" value="Genomic_DNA"/>
</dbReference>
<evidence type="ECO:0000259" key="16">
    <source>
        <dbReference type="Pfam" id="PF02706"/>
    </source>
</evidence>
<gene>
    <name evidence="19" type="ordered locus">H16_B0036</name>
    <name evidence="20" type="ORF">E6A55_19285</name>
</gene>
<evidence type="ECO:0000256" key="1">
    <source>
        <dbReference type="ARBA" id="ARBA00004429"/>
    </source>
</evidence>
<dbReference type="InterPro" id="IPR050445">
    <property type="entry name" value="Bact_polysacc_biosynth/exp"/>
</dbReference>
<keyword evidence="8" id="KW-0418">Kinase</keyword>
<dbReference type="GO" id="GO:0004715">
    <property type="term" value="F:non-membrane spanning protein tyrosine kinase activity"/>
    <property type="evidence" value="ECO:0007669"/>
    <property type="project" value="UniProtKB-EC"/>
</dbReference>
<evidence type="ECO:0000313" key="19">
    <source>
        <dbReference type="EMBL" id="CAJ94842.1"/>
    </source>
</evidence>
<reference evidence="20 22" key="2">
    <citation type="submission" date="2019-04" db="EMBL/GenBank/DDBJ databases">
        <title>Long-read de novo sequencing of Cupriavidus necator H16.</title>
        <authorList>
            <person name="Little G.T."/>
            <person name="Ehsaan M."/>
            <person name="Arenas-Lopez C."/>
            <person name="Jawed K."/>
            <person name="Winzer K."/>
            <person name="Kovacs K."/>
            <person name="Malys N."/>
            <person name="Minton N.P."/>
        </authorList>
    </citation>
    <scope>NUCLEOTIDE SEQUENCE [LARGE SCALE GENOMIC DNA]</scope>
    <source>
        <strain evidence="20 22">H16</strain>
    </source>
</reference>
<dbReference type="Proteomes" id="UP000008210">
    <property type="component" value="Chromosome 2"/>
</dbReference>
<dbReference type="InterPro" id="IPR005700">
    <property type="entry name" value="EPS_ExoP-like"/>
</dbReference>
<evidence type="ECO:0000256" key="14">
    <source>
        <dbReference type="SAM" id="Coils"/>
    </source>
</evidence>
<dbReference type="EMBL" id="CP039288">
    <property type="protein sequence ID" value="QCC02789.1"/>
    <property type="molecule type" value="Genomic_DNA"/>
</dbReference>
<accession>Q0K582</accession>
<dbReference type="NCBIfam" id="TIGR01005">
    <property type="entry name" value="eps_transp_fam"/>
    <property type="match status" value="1"/>
</dbReference>
<dbReference type="OrthoDB" id="9808257at2"/>
<evidence type="ECO:0000256" key="15">
    <source>
        <dbReference type="SAM" id="Phobius"/>
    </source>
</evidence>
<evidence type="ECO:0000256" key="9">
    <source>
        <dbReference type="ARBA" id="ARBA00022840"/>
    </source>
</evidence>
<evidence type="ECO:0000313" key="20">
    <source>
        <dbReference type="EMBL" id="QCC02789.1"/>
    </source>
</evidence>
<keyword evidence="6 15" id="KW-0812">Transmembrane</keyword>
<dbReference type="Pfam" id="PF23607">
    <property type="entry name" value="WZC_N"/>
    <property type="match status" value="1"/>
</dbReference>
<evidence type="ECO:0000256" key="8">
    <source>
        <dbReference type="ARBA" id="ARBA00022777"/>
    </source>
</evidence>
<dbReference type="HOGENOM" id="CLU_009912_0_0_4"/>
<dbReference type="CDD" id="cd05387">
    <property type="entry name" value="BY-kinase"/>
    <property type="match status" value="1"/>
</dbReference>
<evidence type="ECO:0000313" key="21">
    <source>
        <dbReference type="Proteomes" id="UP000008210"/>
    </source>
</evidence>
<evidence type="ECO:0000256" key="2">
    <source>
        <dbReference type="ARBA" id="ARBA00008883"/>
    </source>
</evidence>
<keyword evidence="10 15" id="KW-1133">Transmembrane helix</keyword>
<feature type="domain" description="Tyrosine-protein kinase G-rich" evidence="18">
    <location>
        <begin position="392"/>
        <end position="472"/>
    </location>
</feature>
<dbReference type="PANTHER" id="PTHR32309">
    <property type="entry name" value="TYROSINE-PROTEIN KINASE"/>
    <property type="match status" value="1"/>
</dbReference>
<dbReference type="GO" id="GO:0005886">
    <property type="term" value="C:plasma membrane"/>
    <property type="evidence" value="ECO:0007669"/>
    <property type="project" value="UniProtKB-SubCell"/>
</dbReference>
<dbReference type="InterPro" id="IPR005702">
    <property type="entry name" value="Wzc-like_C"/>
</dbReference>
<dbReference type="InterPro" id="IPR025669">
    <property type="entry name" value="AAA_dom"/>
</dbReference>
<dbReference type="eggNOG" id="COG3206">
    <property type="taxonomic scope" value="Bacteria"/>
</dbReference>
<keyword evidence="3" id="KW-1003">Cell membrane</keyword>
<evidence type="ECO:0000256" key="12">
    <source>
        <dbReference type="ARBA" id="ARBA00023137"/>
    </source>
</evidence>
<evidence type="ECO:0000259" key="17">
    <source>
        <dbReference type="Pfam" id="PF13614"/>
    </source>
</evidence>
<keyword evidence="4" id="KW-0997">Cell inner membrane</keyword>
<keyword evidence="14" id="KW-0175">Coiled coil</keyword>
<dbReference type="Pfam" id="PF13614">
    <property type="entry name" value="AAA_31"/>
    <property type="match status" value="1"/>
</dbReference>
<evidence type="ECO:0000313" key="22">
    <source>
        <dbReference type="Proteomes" id="UP000296079"/>
    </source>
</evidence>
<comment type="catalytic activity">
    <reaction evidence="13">
        <text>L-tyrosyl-[protein] + ATP = O-phospho-L-tyrosyl-[protein] + ADP + H(+)</text>
        <dbReference type="Rhea" id="RHEA:10596"/>
        <dbReference type="Rhea" id="RHEA-COMP:10136"/>
        <dbReference type="Rhea" id="RHEA-COMP:20101"/>
        <dbReference type="ChEBI" id="CHEBI:15378"/>
        <dbReference type="ChEBI" id="CHEBI:30616"/>
        <dbReference type="ChEBI" id="CHEBI:46858"/>
        <dbReference type="ChEBI" id="CHEBI:61978"/>
        <dbReference type="ChEBI" id="CHEBI:456216"/>
    </reaction>
</comment>
<dbReference type="AlphaFoldDB" id="Q0K582"/>
<keyword evidence="7" id="KW-0547">Nucleotide-binding</keyword>
<dbReference type="eggNOG" id="COG0489">
    <property type="taxonomic scope" value="Bacteria"/>
</dbReference>
<feature type="domain" description="AAA" evidence="17">
    <location>
        <begin position="546"/>
        <end position="686"/>
    </location>
</feature>
<evidence type="ECO:0000256" key="7">
    <source>
        <dbReference type="ARBA" id="ARBA00022741"/>
    </source>
</evidence>
<dbReference type="InterPro" id="IPR027417">
    <property type="entry name" value="P-loop_NTPase"/>
</dbReference>
<dbReference type="Pfam" id="PF02706">
    <property type="entry name" value="Wzz"/>
    <property type="match status" value="1"/>
</dbReference>
<evidence type="ECO:0000256" key="10">
    <source>
        <dbReference type="ARBA" id="ARBA00022989"/>
    </source>
</evidence>
<keyword evidence="9" id="KW-0067">ATP-binding</keyword>
<dbReference type="EC" id="2.7.10.2" evidence="20"/>
<evidence type="ECO:0000256" key="11">
    <source>
        <dbReference type="ARBA" id="ARBA00023136"/>
    </source>
</evidence>
<feature type="domain" description="Polysaccharide chain length determinant N-terminal" evidence="16">
    <location>
        <begin position="21"/>
        <end position="113"/>
    </location>
</feature>
<evidence type="ECO:0000256" key="5">
    <source>
        <dbReference type="ARBA" id="ARBA00022679"/>
    </source>
</evidence>
<comment type="subcellular location">
    <subcellularLocation>
        <location evidence="1">Cell inner membrane</location>
        <topology evidence="1">Multi-pass membrane protein</topology>
    </subcellularLocation>
</comment>
<evidence type="ECO:0000256" key="4">
    <source>
        <dbReference type="ARBA" id="ARBA00022519"/>
    </source>
</evidence>
<dbReference type="InterPro" id="IPR003856">
    <property type="entry name" value="LPS_length_determ_N"/>
</dbReference>
<feature type="coiled-coil region" evidence="14">
    <location>
        <begin position="280"/>
        <end position="321"/>
    </location>
</feature>
<protein>
    <submittedName>
        <fullName evidence="20">Polysaccharide biosynthesis tyrosine autokinase</fullName>
        <ecNumber evidence="20">2.7.10.2</ecNumber>
    </submittedName>
    <submittedName>
        <fullName evidence="19">Putative exopolysaccharide biosynthesis protein</fullName>
    </submittedName>
</protein>
<sequence length="744" mass="80299">MKVVNMHGSVPDAGDEGRDPLDLTVHVDVLLRYRWTFLAVAGMFICVGMLYALLATPLYRTDILVQVEDINGDASAGRLATNISPIFDAKLVAAAEIELLRSRMVVGKAVDDLRLDIEAAARYFPLIGRGLASFSSGLSTPGLFGWGGFAWGKESISVARLEVPPQMEGSKIYLTALGGNQFRVTFDSDDTKVTGTVGLPLKIATGRGTVTLLVSHLDGRAGCKFVLRRLPRATAIARLQEQLMISERGKESGVIGVSLNGNSPTMIAAILNEIAGAYVDQNVRRKAAEAEKSLAFLEQQLPQLREQVEEAETRYNAMRSQRGTIDLGEESKLVLVQSMQIQTRLQELHRQRQELATRFTNGHPALEAIDGQIGRLNAQINAIAGQIQKLPDVEQHVLRLMRDVKVSTEMLQSLLNDIQHLKLIKASKVGTARLVDPAGVPVKPESPNRPLITGLSIVLGLFAGLLVIIARHSLDGGVNDADEVERQTGMTVYSTIPFSAQQAQVQSAGMEDAGLLARVMPKDPAMESLRIFRTVLQSALAGSDNRVVVISSPSPGVGKSFICANLAAIAASGCRVVLIDADLRRGGLHHCFGVQRSPGLADVLMGMPPDRALRRQVVKGLDFIATGMEAPHAADMLQSAGMGALLDALRSRYDLVVIDTPPVLAAADAGILAGKADAVFLVARAEMTTAGELRASQQAIRRAGAEVEGVLFNGPHVQGRWYRSHNHYGKYRYLNEYRCAAKQA</sequence>
<dbReference type="SUPFAM" id="SSF52540">
    <property type="entry name" value="P-loop containing nucleoside triphosphate hydrolases"/>
    <property type="match status" value="1"/>
</dbReference>
<dbReference type="Gene3D" id="3.40.50.300">
    <property type="entry name" value="P-loop containing nucleotide triphosphate hydrolases"/>
    <property type="match status" value="1"/>
</dbReference>
<dbReference type="InterPro" id="IPR032807">
    <property type="entry name" value="GNVR"/>
</dbReference>
<keyword evidence="21" id="KW-1185">Reference proteome</keyword>
<dbReference type="Pfam" id="PF13807">
    <property type="entry name" value="GNVR"/>
    <property type="match status" value="1"/>
</dbReference>
<evidence type="ECO:0000256" key="3">
    <source>
        <dbReference type="ARBA" id="ARBA00022475"/>
    </source>
</evidence>
<evidence type="ECO:0000256" key="6">
    <source>
        <dbReference type="ARBA" id="ARBA00022692"/>
    </source>
</evidence>
<dbReference type="PANTHER" id="PTHR32309:SF32">
    <property type="entry name" value="TYROSINE-PROTEIN KINASE ETK-RELATED"/>
    <property type="match status" value="1"/>
</dbReference>
<comment type="similarity">
    <text evidence="2">Belongs to the etk/wzc family.</text>
</comment>
<keyword evidence="12" id="KW-0829">Tyrosine-protein kinase</keyword>
<dbReference type="KEGG" id="reh:H16_B0036"/>
<dbReference type="STRING" id="381666.H16_B0036"/>
<dbReference type="RefSeq" id="WP_011616317.1">
    <property type="nucleotide sequence ID" value="NC_008314.1"/>
</dbReference>
<evidence type="ECO:0000259" key="18">
    <source>
        <dbReference type="Pfam" id="PF13807"/>
    </source>
</evidence>
<feature type="transmembrane region" description="Helical" evidence="15">
    <location>
        <begin position="35"/>
        <end position="54"/>
    </location>
</feature>
<evidence type="ECO:0000256" key="13">
    <source>
        <dbReference type="ARBA" id="ARBA00053015"/>
    </source>
</evidence>
<name>Q0K582_CUPNH</name>